<reference evidence="1 2" key="1">
    <citation type="submission" date="2014-01" db="EMBL/GenBank/DDBJ databases">
        <title>Full genme sequencing of cellulolytic bacterium Gynuella sunshinyii YC6258T gen. nov., sp. nov.</title>
        <authorList>
            <person name="Khan H."/>
            <person name="Chung E.J."/>
            <person name="Chung Y.R."/>
        </authorList>
    </citation>
    <scope>NUCLEOTIDE SEQUENCE [LARGE SCALE GENOMIC DNA]</scope>
    <source>
        <strain evidence="1 2">YC6258</strain>
    </source>
</reference>
<dbReference type="AlphaFoldDB" id="A0A0C5VRW2"/>
<organism evidence="1 2">
    <name type="scientific">Gynuella sunshinyii YC6258</name>
    <dbReference type="NCBI Taxonomy" id="1445510"/>
    <lineage>
        <taxon>Bacteria</taxon>
        <taxon>Pseudomonadati</taxon>
        <taxon>Pseudomonadota</taxon>
        <taxon>Gammaproteobacteria</taxon>
        <taxon>Oceanospirillales</taxon>
        <taxon>Saccharospirillaceae</taxon>
        <taxon>Gynuella</taxon>
    </lineage>
</organism>
<dbReference type="Proteomes" id="UP000032266">
    <property type="component" value="Chromosome"/>
</dbReference>
<dbReference type="HOGENOM" id="CLU_3310554_0_0_6"/>
<evidence type="ECO:0000313" key="1">
    <source>
        <dbReference type="EMBL" id="AJQ97377.1"/>
    </source>
</evidence>
<keyword evidence="2" id="KW-1185">Reference proteome</keyword>
<proteinExistence type="predicted"/>
<dbReference type="EMBL" id="CP007142">
    <property type="protein sequence ID" value="AJQ97377.1"/>
    <property type="molecule type" value="Genomic_DNA"/>
</dbReference>
<evidence type="ECO:0000313" key="2">
    <source>
        <dbReference type="Proteomes" id="UP000032266"/>
    </source>
</evidence>
<accession>A0A0C5VRW2</accession>
<dbReference type="KEGG" id="gsn:YC6258_05348"/>
<sequence>MAWAIVSLIVFMIADLLNLDSAEAPVRPVQPNAIAGRHC</sequence>
<gene>
    <name evidence="1" type="ORF">YC6258_05348</name>
</gene>
<name>A0A0C5VRW2_9GAMM</name>
<protein>
    <submittedName>
        <fullName evidence="1">Uncharacterized protein</fullName>
    </submittedName>
</protein>